<evidence type="ECO:0000313" key="2">
    <source>
        <dbReference type="Ensembl" id="ENSPSMP00000009416.1"/>
    </source>
</evidence>
<reference evidence="2" key="2">
    <citation type="submission" date="2025-09" db="UniProtKB">
        <authorList>
            <consortium name="Ensembl"/>
        </authorList>
    </citation>
    <scope>IDENTIFICATION</scope>
</reference>
<name>A0A8C8YZ96_PROSS</name>
<reference evidence="2" key="1">
    <citation type="submission" date="2025-08" db="UniProtKB">
        <authorList>
            <consortium name="Ensembl"/>
        </authorList>
    </citation>
    <scope>IDENTIFICATION</scope>
</reference>
<organism evidence="2 3">
    <name type="scientific">Prolemur simus</name>
    <name type="common">Greater bamboo lemur</name>
    <name type="synonym">Hapalemur simus</name>
    <dbReference type="NCBI Taxonomy" id="1328070"/>
    <lineage>
        <taxon>Eukaryota</taxon>
        <taxon>Metazoa</taxon>
        <taxon>Chordata</taxon>
        <taxon>Craniata</taxon>
        <taxon>Vertebrata</taxon>
        <taxon>Euteleostomi</taxon>
        <taxon>Mammalia</taxon>
        <taxon>Eutheria</taxon>
        <taxon>Euarchontoglires</taxon>
        <taxon>Primates</taxon>
        <taxon>Strepsirrhini</taxon>
        <taxon>Lemuriformes</taxon>
        <taxon>Lemuridae</taxon>
        <taxon>Prolemur</taxon>
    </lineage>
</organism>
<feature type="domain" description="Septin-type G" evidence="1">
    <location>
        <begin position="28"/>
        <end position="62"/>
    </location>
</feature>
<evidence type="ECO:0000259" key="1">
    <source>
        <dbReference type="Pfam" id="PF00735"/>
    </source>
</evidence>
<dbReference type="Gene3D" id="3.40.50.300">
    <property type="entry name" value="P-loop containing nucleotide triphosphate hydrolases"/>
    <property type="match status" value="1"/>
</dbReference>
<dbReference type="Ensembl" id="ENSPSMT00000011032.1">
    <property type="protein sequence ID" value="ENSPSMP00000009416.1"/>
    <property type="gene ID" value="ENSPSMG00000006889.1"/>
</dbReference>
<evidence type="ECO:0000313" key="3">
    <source>
        <dbReference type="Proteomes" id="UP000694414"/>
    </source>
</evidence>
<dbReference type="InterPro" id="IPR030379">
    <property type="entry name" value="G_SEPTIN_dom"/>
</dbReference>
<dbReference type="PANTHER" id="PTHR18884">
    <property type="entry name" value="SEPTIN"/>
    <property type="match status" value="1"/>
</dbReference>
<dbReference type="Pfam" id="PF00735">
    <property type="entry name" value="Septin"/>
    <property type="match status" value="1"/>
</dbReference>
<sequence length="120" mass="13415">VAGGCLLDKEYVGFAALPNQLHRKSVKKGFDFTLMVAGESGLGKSTLINSLFLTNLYEDRQVPWGRRWAEACLEGRGKDPGTSWPPFGPRMLMPQHHSVFRALSHCFCCLLSWCLNRCPS</sequence>
<protein>
    <submittedName>
        <fullName evidence="2">Septin 1</fullName>
    </submittedName>
</protein>
<dbReference type="AlphaFoldDB" id="A0A8C8YZ96"/>
<dbReference type="InterPro" id="IPR027417">
    <property type="entry name" value="P-loop_NTPase"/>
</dbReference>
<dbReference type="SUPFAM" id="SSF52540">
    <property type="entry name" value="P-loop containing nucleoside triphosphate hydrolases"/>
    <property type="match status" value="1"/>
</dbReference>
<dbReference type="Proteomes" id="UP000694414">
    <property type="component" value="Unplaced"/>
</dbReference>
<dbReference type="GeneTree" id="ENSGT00940000161794"/>
<dbReference type="GO" id="GO:0005525">
    <property type="term" value="F:GTP binding"/>
    <property type="evidence" value="ECO:0007669"/>
    <property type="project" value="InterPro"/>
</dbReference>
<proteinExistence type="predicted"/>
<accession>A0A8C8YZ96</accession>
<keyword evidence="3" id="KW-1185">Reference proteome</keyword>
<gene>
    <name evidence="2" type="primary">SEPTIN1</name>
</gene>